<evidence type="ECO:0000313" key="2">
    <source>
        <dbReference type="Proteomes" id="UP000003423"/>
    </source>
</evidence>
<dbReference type="RefSeq" id="WP_008301080.1">
    <property type="nucleotide sequence ID" value="NZ_AEXL02000138.1"/>
</dbReference>
<dbReference type="OrthoDB" id="11066at2157"/>
<evidence type="ECO:0000313" key="1">
    <source>
        <dbReference type="EMBL" id="EIJ65209.1"/>
    </source>
</evidence>
<keyword evidence="2" id="KW-1185">Reference proteome</keyword>
<dbReference type="EMBL" id="AEXL02000138">
    <property type="protein sequence ID" value="EIJ65209.1"/>
    <property type="molecule type" value="Genomic_DNA"/>
</dbReference>
<protein>
    <submittedName>
        <fullName evidence="1">Uncharacterized protein</fullName>
    </submittedName>
</protein>
<sequence>MVILNEGKMPNLLSYKYYIRPTAHQLYGNKSSKSKHHQNVQRIIKILALEGPMTTWEMAKIRFATDNSKIRSKEKEYRRLLIGRTDRGTHSDGIIDLNLVLVDSISTKRNSGNRYRLSLFGILYCLDQMNFSEKEVDRVAKNYEIILPLVFGKWGFLKSVIGKYVYNISLLGKGLLFDNLNIISIEKDEFYELISFFGIKVNTLTESFNEQKIGEAISLWFYVTMLYFPNLMEDKKIKGMKKFFTKFLEKIMNYKHGSQIFFQKQRISINNAQKN</sequence>
<gene>
    <name evidence="1" type="ORF">BD31_I0486</name>
</gene>
<dbReference type="PATRIC" id="fig|859350.6.peg.1692"/>
<accession>I3D0G6</accession>
<dbReference type="Proteomes" id="UP000003423">
    <property type="component" value="Unassembled WGS sequence"/>
</dbReference>
<comment type="caution">
    <text evidence="1">The sequence shown here is derived from an EMBL/GenBank/DDBJ whole genome shotgun (WGS) entry which is preliminary data.</text>
</comment>
<organism evidence="1 2">
    <name type="scientific">Candidatus Nitrosopumilus salarius BD31</name>
    <dbReference type="NCBI Taxonomy" id="859350"/>
    <lineage>
        <taxon>Archaea</taxon>
        <taxon>Nitrososphaerota</taxon>
        <taxon>Nitrososphaeria</taxon>
        <taxon>Nitrosopumilales</taxon>
        <taxon>Nitrosopumilaceae</taxon>
        <taxon>Nitrosopumilus</taxon>
    </lineage>
</organism>
<reference evidence="1 2" key="1">
    <citation type="journal article" date="2012" name="J. Bacteriol.">
        <title>Genome sequence of "Candidatus Nitrosopumilus salaria" BD31, an ammonia-oxidizing archaeon from the San Francisco Bay estuary.</title>
        <authorList>
            <person name="Mosier A.C."/>
            <person name="Allen E.E."/>
            <person name="Kim M."/>
            <person name="Ferriera S."/>
            <person name="Francis C.A."/>
        </authorList>
    </citation>
    <scope>NUCLEOTIDE SEQUENCE [LARGE SCALE GENOMIC DNA]</scope>
    <source>
        <strain evidence="1 2">BD31</strain>
    </source>
</reference>
<proteinExistence type="predicted"/>
<name>I3D0G6_9ARCH</name>
<dbReference type="AlphaFoldDB" id="I3D0G6"/>